<organism evidence="2 3">
    <name type="scientific">Funneliformis mosseae</name>
    <name type="common">Endomycorrhizal fungus</name>
    <name type="synonym">Glomus mosseae</name>
    <dbReference type="NCBI Taxonomy" id="27381"/>
    <lineage>
        <taxon>Eukaryota</taxon>
        <taxon>Fungi</taxon>
        <taxon>Fungi incertae sedis</taxon>
        <taxon>Mucoromycota</taxon>
        <taxon>Glomeromycotina</taxon>
        <taxon>Glomeromycetes</taxon>
        <taxon>Glomerales</taxon>
        <taxon>Glomeraceae</taxon>
        <taxon>Funneliformis</taxon>
    </lineage>
</organism>
<evidence type="ECO:0000313" key="2">
    <source>
        <dbReference type="EMBL" id="CAG8738797.1"/>
    </source>
</evidence>
<keyword evidence="1" id="KW-0472">Membrane</keyword>
<protein>
    <submittedName>
        <fullName evidence="2">3339_t:CDS:1</fullName>
    </submittedName>
</protein>
<dbReference type="AlphaFoldDB" id="A0A9N9IIN7"/>
<evidence type="ECO:0000256" key="1">
    <source>
        <dbReference type="SAM" id="Phobius"/>
    </source>
</evidence>
<feature type="non-terminal residue" evidence="2">
    <location>
        <position position="1"/>
    </location>
</feature>
<sequence>AVRSLQTVFHFAFSFWVRSLGRNDGHLKIGVILFFDISLLFFPNPIMQYIMKQCFDNDSGPFE</sequence>
<name>A0A9N9IIN7_FUNMO</name>
<evidence type="ECO:0000313" key="3">
    <source>
        <dbReference type="Proteomes" id="UP000789375"/>
    </source>
</evidence>
<keyword evidence="1" id="KW-1133">Transmembrane helix</keyword>
<feature type="transmembrane region" description="Helical" evidence="1">
    <location>
        <begin position="25"/>
        <end position="42"/>
    </location>
</feature>
<gene>
    <name evidence="2" type="ORF">FMOSSE_LOCUS16028</name>
</gene>
<keyword evidence="1" id="KW-0812">Transmembrane</keyword>
<dbReference type="EMBL" id="CAJVPP010019770">
    <property type="protein sequence ID" value="CAG8738797.1"/>
    <property type="molecule type" value="Genomic_DNA"/>
</dbReference>
<proteinExistence type="predicted"/>
<reference evidence="2" key="1">
    <citation type="submission" date="2021-06" db="EMBL/GenBank/DDBJ databases">
        <authorList>
            <person name="Kallberg Y."/>
            <person name="Tangrot J."/>
            <person name="Rosling A."/>
        </authorList>
    </citation>
    <scope>NUCLEOTIDE SEQUENCE</scope>
    <source>
        <strain evidence="2">87-6 pot B 2015</strain>
    </source>
</reference>
<dbReference type="Proteomes" id="UP000789375">
    <property type="component" value="Unassembled WGS sequence"/>
</dbReference>
<keyword evidence="3" id="KW-1185">Reference proteome</keyword>
<comment type="caution">
    <text evidence="2">The sequence shown here is derived from an EMBL/GenBank/DDBJ whole genome shotgun (WGS) entry which is preliminary data.</text>
</comment>
<accession>A0A9N9IIN7</accession>